<keyword evidence="4" id="KW-0378">Hydrolase</keyword>
<dbReference type="Gene3D" id="2.60.120.260">
    <property type="entry name" value="Galactose-binding domain-like"/>
    <property type="match status" value="1"/>
</dbReference>
<feature type="domain" description="SGNH hydrolase-type esterase N-terminal" evidence="3">
    <location>
        <begin position="23"/>
        <end position="163"/>
    </location>
</feature>
<dbReference type="Pfam" id="PF14606">
    <property type="entry name" value="Lipase_GDSL_3"/>
    <property type="match status" value="1"/>
</dbReference>
<evidence type="ECO:0000313" key="5">
    <source>
        <dbReference type="Proteomes" id="UP001517367"/>
    </source>
</evidence>
<dbReference type="GO" id="GO:0016787">
    <property type="term" value="F:hydrolase activity"/>
    <property type="evidence" value="ECO:0007669"/>
    <property type="project" value="UniProtKB-KW"/>
</dbReference>
<sequence>MLKRLLYTVALITLLHNTSAQVKFYPAKQFTMVGKAQETDSFYHRLDTNKYKGLPKRVTQLLANTAGLAISFKTNSTSISAKWCVSRSRPNQYLTPIANKGLDLYVKIDGKWQFAGVGKNTALCSDEVIINNMDNTEKEFLLYLPLYDVIRQLEIGVDSKAKIETGINPFRHKILIYGSSIVQGASASRPGMAYPAKLSRLSGINFINLGFSGSAKMEPEVADMVASVDADAYILDCVPNANAQEIKQRTAYLVNAIRKKHPKAPIIVMQSVIRERGYVDKKMGEAVRNQNLAIQNEVLKLLQANVKDLYFITSEKMLGFDHEGSIDGTHPNDLGFERMVNYIYPIIKETLSKHGIN</sequence>
<evidence type="ECO:0000313" key="4">
    <source>
        <dbReference type="EMBL" id="MFN0291827.1"/>
    </source>
</evidence>
<dbReference type="Gene3D" id="3.40.50.1110">
    <property type="entry name" value="SGNH hydrolase"/>
    <property type="match status" value="1"/>
</dbReference>
<protein>
    <submittedName>
        <fullName evidence="4">SGNH/GDSL hydrolase family protein</fullName>
    </submittedName>
</protein>
<accession>A0ABW9JHE8</accession>
<keyword evidence="5" id="KW-1185">Reference proteome</keyword>
<comment type="caution">
    <text evidence="4">The sequence shown here is derived from an EMBL/GenBank/DDBJ whole genome shotgun (WGS) entry which is preliminary data.</text>
</comment>
<dbReference type="InterPro" id="IPR051532">
    <property type="entry name" value="Ester_Hydrolysis_Enzymes"/>
</dbReference>
<dbReference type="SUPFAM" id="SSF52266">
    <property type="entry name" value="SGNH hydrolase"/>
    <property type="match status" value="1"/>
</dbReference>
<proteinExistence type="predicted"/>
<dbReference type="InterPro" id="IPR036514">
    <property type="entry name" value="SGNH_hydro_sf"/>
</dbReference>
<name>A0ABW9JHE8_9SPHI</name>
<evidence type="ECO:0000259" key="3">
    <source>
        <dbReference type="Pfam" id="PF14607"/>
    </source>
</evidence>
<dbReference type="PANTHER" id="PTHR30383">
    <property type="entry name" value="THIOESTERASE 1/PROTEASE 1/LYSOPHOSPHOLIPASE L1"/>
    <property type="match status" value="1"/>
</dbReference>
<dbReference type="Proteomes" id="UP001517367">
    <property type="component" value="Unassembled WGS sequence"/>
</dbReference>
<dbReference type="RefSeq" id="WP_138730676.1">
    <property type="nucleotide sequence ID" value="NZ_SRMP02000014.1"/>
</dbReference>
<dbReference type="PANTHER" id="PTHR30383:SF29">
    <property type="entry name" value="SGNH HYDROLASE-TYPE ESTERASE DOMAIN-CONTAINING PROTEIN"/>
    <property type="match status" value="1"/>
</dbReference>
<evidence type="ECO:0000256" key="1">
    <source>
        <dbReference type="SAM" id="SignalP"/>
    </source>
</evidence>
<organism evidence="4 5">
    <name type="scientific">Pedobacter helvus</name>
    <dbReference type="NCBI Taxonomy" id="2563444"/>
    <lineage>
        <taxon>Bacteria</taxon>
        <taxon>Pseudomonadati</taxon>
        <taxon>Bacteroidota</taxon>
        <taxon>Sphingobacteriia</taxon>
        <taxon>Sphingobacteriales</taxon>
        <taxon>Sphingobacteriaceae</taxon>
        <taxon>Pedobacter</taxon>
    </lineage>
</organism>
<dbReference type="InterPro" id="IPR013830">
    <property type="entry name" value="SGNH_hydro"/>
</dbReference>
<feature type="chain" id="PRO_5046206429" evidence="1">
    <location>
        <begin position="21"/>
        <end position="357"/>
    </location>
</feature>
<keyword evidence="1" id="KW-0732">Signal</keyword>
<gene>
    <name evidence="4" type="ORF">E5L68_010510</name>
</gene>
<dbReference type="InterPro" id="IPR032740">
    <property type="entry name" value="GxDLY"/>
</dbReference>
<feature type="signal peptide" evidence="1">
    <location>
        <begin position="1"/>
        <end position="20"/>
    </location>
</feature>
<dbReference type="Pfam" id="PF14607">
    <property type="entry name" value="GxDLY"/>
    <property type="match status" value="1"/>
</dbReference>
<dbReference type="EMBL" id="SRMP02000014">
    <property type="protein sequence ID" value="MFN0291827.1"/>
    <property type="molecule type" value="Genomic_DNA"/>
</dbReference>
<feature type="domain" description="SGNH hydrolase-type esterase" evidence="2">
    <location>
        <begin position="173"/>
        <end position="348"/>
    </location>
</feature>
<evidence type="ECO:0000259" key="2">
    <source>
        <dbReference type="Pfam" id="PF14606"/>
    </source>
</evidence>
<reference evidence="4 5" key="1">
    <citation type="submission" date="2024-12" db="EMBL/GenBank/DDBJ databases">
        <authorList>
            <person name="Hu S."/>
        </authorList>
    </citation>
    <scope>NUCLEOTIDE SEQUENCE [LARGE SCALE GENOMIC DNA]</scope>
    <source>
        <strain evidence="4 5">P-25</strain>
    </source>
</reference>